<dbReference type="Gene3D" id="1.25.40.90">
    <property type="match status" value="1"/>
</dbReference>
<dbReference type="Pfam" id="PF04818">
    <property type="entry name" value="CID"/>
    <property type="match status" value="1"/>
</dbReference>
<evidence type="ECO:0000259" key="3">
    <source>
        <dbReference type="PROSITE" id="PS50179"/>
    </source>
</evidence>
<evidence type="ECO:0008006" key="7">
    <source>
        <dbReference type="Google" id="ProtNLM"/>
    </source>
</evidence>
<dbReference type="Proteomes" id="UP000799538">
    <property type="component" value="Unassembled WGS sequence"/>
</dbReference>
<dbReference type="GO" id="GO:0005849">
    <property type="term" value="C:mRNA cleavage factor complex"/>
    <property type="evidence" value="ECO:0007669"/>
    <property type="project" value="TreeGrafter"/>
</dbReference>
<dbReference type="CDD" id="cd16982">
    <property type="entry name" value="CID_Pcf11"/>
    <property type="match status" value="1"/>
</dbReference>
<dbReference type="SUPFAM" id="SSF48464">
    <property type="entry name" value="ENTH/VHS domain"/>
    <property type="match status" value="1"/>
</dbReference>
<evidence type="ECO:0000256" key="1">
    <source>
        <dbReference type="ARBA" id="ARBA00011446"/>
    </source>
</evidence>
<dbReference type="GO" id="GO:0043130">
    <property type="term" value="F:ubiquitin binding"/>
    <property type="evidence" value="ECO:0007669"/>
    <property type="project" value="InterPro"/>
</dbReference>
<dbReference type="GO" id="GO:0035091">
    <property type="term" value="F:phosphatidylinositol binding"/>
    <property type="evidence" value="ECO:0007669"/>
    <property type="project" value="InterPro"/>
</dbReference>
<gene>
    <name evidence="5" type="ORF">BDZ85DRAFT_201726</name>
</gene>
<dbReference type="PROSITE" id="PS51391">
    <property type="entry name" value="CID"/>
    <property type="match status" value="1"/>
</dbReference>
<feature type="region of interest" description="Disordered" evidence="2">
    <location>
        <begin position="283"/>
        <end position="323"/>
    </location>
</feature>
<dbReference type="PROSITE" id="PS50179">
    <property type="entry name" value="VHS"/>
    <property type="match status" value="1"/>
</dbReference>
<dbReference type="GO" id="GO:0031124">
    <property type="term" value="P:mRNA 3'-end processing"/>
    <property type="evidence" value="ECO:0007669"/>
    <property type="project" value="InterPro"/>
</dbReference>
<dbReference type="Pfam" id="PF21936">
    <property type="entry name" value="Pcf11_C"/>
    <property type="match status" value="1"/>
</dbReference>
<dbReference type="GO" id="GO:0003729">
    <property type="term" value="F:mRNA binding"/>
    <property type="evidence" value="ECO:0007669"/>
    <property type="project" value="InterPro"/>
</dbReference>
<dbReference type="GO" id="GO:0006369">
    <property type="term" value="P:termination of RNA polymerase II transcription"/>
    <property type="evidence" value="ECO:0007669"/>
    <property type="project" value="InterPro"/>
</dbReference>
<protein>
    <recommendedName>
        <fullName evidence="7">CID domain-containing protein</fullName>
    </recommendedName>
</protein>
<dbReference type="EMBL" id="ML992510">
    <property type="protein sequence ID" value="KAF2221438.1"/>
    <property type="molecule type" value="Genomic_DNA"/>
</dbReference>
<feature type="region of interest" description="Disordered" evidence="2">
    <location>
        <begin position="145"/>
        <end position="204"/>
    </location>
</feature>
<dbReference type="FunFam" id="1.25.40.90:FF:000016">
    <property type="entry name" value="mRNA cleavage factor complex component Pcf11"/>
    <property type="match status" value="1"/>
</dbReference>
<evidence type="ECO:0000259" key="4">
    <source>
        <dbReference type="PROSITE" id="PS51391"/>
    </source>
</evidence>
<evidence type="ECO:0000313" key="5">
    <source>
        <dbReference type="EMBL" id="KAF2221438.1"/>
    </source>
</evidence>
<feature type="compositionally biased region" description="Pro residues" evidence="2">
    <location>
        <begin position="292"/>
        <end position="322"/>
    </location>
</feature>
<dbReference type="InterPro" id="IPR045154">
    <property type="entry name" value="PCF11-like"/>
</dbReference>
<dbReference type="GO" id="GO:0000993">
    <property type="term" value="F:RNA polymerase II complex binding"/>
    <property type="evidence" value="ECO:0007669"/>
    <property type="project" value="InterPro"/>
</dbReference>
<dbReference type="InterPro" id="IPR054127">
    <property type="entry name" value="Pcf11_C"/>
</dbReference>
<accession>A0A6A6G7B7</accession>
<keyword evidence="6" id="KW-1185">Reference proteome</keyword>
<sequence>MSGSTSEEVAADFKDCLNDLQMNNRYEISNLTIIAKENIEHAQALSKALEHHIRTTAPTRKLPSLYVLDSIVKNVGSPYTIYLARNLFSTFMDSYTLVDPKVRKSMESMLSTWKEPVPGSMEPTPVFPPETTSVIETALAKVKAVSNRSAMSRPGSAAYRNTPTPPGQGQRYPMPGQPPYQNGYPSQQPTPLPPQMQSTTQPPAQLAQSLLAALGRPQQPQDDTARLNADIDNLINTAKSDFARNPFDSSIQQRLKALLDLQNIMKTQQLPPQALDAIRTQVSSLSAARPPSVQPAPPPQPPAVPAWQPPSSTPVPVQPPPNLAQFLQRAPSAQPQPPPALPGAPAFAPGALEALLASTSNGQKPSTPQLRQALPNITNLPMAPPPPTNGSAPSNQPSAQSLLDALRGAGLATSAQTPQPPHPLPPNAPPNAAALLKSLASLGTPIPPPGFIPPPPPTSLGPLRPRLPLTQSTLKHFRPDLLSTLYASLPSQCPTCGHRFPASPQGKSQKAAHLDWHFRTNQRVAESAHRSLHRLWYADEMEWISLRESDPSVLTADDESALAARDEEAERSRAKRKWTVAGGNKGGGANKACPVCQEEFVAEWNEEGQEWVWNDTVEVGGRVYHEGCWGEVSGGAGAGGVGEAKGTKRKVGEAGW</sequence>
<organism evidence="5 6">
    <name type="scientific">Elsinoe ampelina</name>
    <dbReference type="NCBI Taxonomy" id="302913"/>
    <lineage>
        <taxon>Eukaryota</taxon>
        <taxon>Fungi</taxon>
        <taxon>Dikarya</taxon>
        <taxon>Ascomycota</taxon>
        <taxon>Pezizomycotina</taxon>
        <taxon>Dothideomycetes</taxon>
        <taxon>Dothideomycetidae</taxon>
        <taxon>Myriangiales</taxon>
        <taxon>Elsinoaceae</taxon>
        <taxon>Elsinoe</taxon>
    </lineage>
</organism>
<dbReference type="SMART" id="SM00582">
    <property type="entry name" value="RPR"/>
    <property type="match status" value="1"/>
</dbReference>
<dbReference type="GO" id="GO:0007034">
    <property type="term" value="P:vacuolar transport"/>
    <property type="evidence" value="ECO:0007669"/>
    <property type="project" value="UniProtKB-ARBA"/>
</dbReference>
<feature type="region of interest" description="Disordered" evidence="2">
    <location>
        <begin position="376"/>
        <end position="399"/>
    </location>
</feature>
<dbReference type="InterPro" id="IPR008942">
    <property type="entry name" value="ENTH_VHS"/>
</dbReference>
<evidence type="ECO:0000256" key="2">
    <source>
        <dbReference type="SAM" id="MobiDB-lite"/>
    </source>
</evidence>
<feature type="domain" description="CID" evidence="4">
    <location>
        <begin position="5"/>
        <end position="143"/>
    </location>
</feature>
<dbReference type="InterPro" id="IPR047415">
    <property type="entry name" value="Pcf11_CID"/>
</dbReference>
<feature type="compositionally biased region" description="Polar residues" evidence="2">
    <location>
        <begin position="389"/>
        <end position="399"/>
    </location>
</feature>
<name>A0A6A6G7B7_9PEZI</name>
<dbReference type="OrthoDB" id="343582at2759"/>
<reference evidence="6" key="1">
    <citation type="journal article" date="2020" name="Stud. Mycol.">
        <title>101 Dothideomycetes genomes: A test case for predicting lifestyles and emergence of pathogens.</title>
        <authorList>
            <person name="Haridas S."/>
            <person name="Albert R."/>
            <person name="Binder M."/>
            <person name="Bloem J."/>
            <person name="LaButti K."/>
            <person name="Salamov A."/>
            <person name="Andreopoulos B."/>
            <person name="Baker S."/>
            <person name="Barry K."/>
            <person name="Bills G."/>
            <person name="Bluhm B."/>
            <person name="Cannon C."/>
            <person name="Castanera R."/>
            <person name="Culley D."/>
            <person name="Daum C."/>
            <person name="Ezra D."/>
            <person name="Gonzalez J."/>
            <person name="Henrissat B."/>
            <person name="Kuo A."/>
            <person name="Liang C."/>
            <person name="Lipzen A."/>
            <person name="Lutzoni F."/>
            <person name="Magnuson J."/>
            <person name="Mondo S."/>
            <person name="Nolan M."/>
            <person name="Ohm R."/>
            <person name="Pangilinan J."/>
            <person name="Park H.-J."/>
            <person name="Ramirez L."/>
            <person name="Alfaro M."/>
            <person name="Sun H."/>
            <person name="Tritt A."/>
            <person name="Yoshinaga Y."/>
            <person name="Zwiers L.-H."/>
            <person name="Turgeon B."/>
            <person name="Goodwin S."/>
            <person name="Spatafora J."/>
            <person name="Crous P."/>
            <person name="Grigoriev I."/>
        </authorList>
    </citation>
    <scope>NUCLEOTIDE SEQUENCE [LARGE SCALE GENOMIC DNA]</scope>
    <source>
        <strain evidence="6">CECT 20119</strain>
    </source>
</reference>
<dbReference type="InterPro" id="IPR002014">
    <property type="entry name" value="VHS_dom"/>
</dbReference>
<feature type="region of interest" description="Disordered" evidence="2">
    <location>
        <begin position="413"/>
        <end position="432"/>
    </location>
</feature>
<dbReference type="AlphaFoldDB" id="A0A6A6G7B7"/>
<comment type="subunit">
    <text evidence="1">Component of the ESCRT-0 complex composed of HSE1 and VPS27.</text>
</comment>
<dbReference type="InterPro" id="IPR006569">
    <property type="entry name" value="CID_dom"/>
</dbReference>
<evidence type="ECO:0000313" key="6">
    <source>
        <dbReference type="Proteomes" id="UP000799538"/>
    </source>
</evidence>
<dbReference type="GO" id="GO:0016192">
    <property type="term" value="P:vesicle-mediated transport"/>
    <property type="evidence" value="ECO:0007669"/>
    <property type="project" value="UniProtKB-ARBA"/>
</dbReference>
<dbReference type="GO" id="GO:0005737">
    <property type="term" value="C:cytoplasm"/>
    <property type="evidence" value="ECO:0007669"/>
    <property type="project" value="TreeGrafter"/>
</dbReference>
<feature type="compositionally biased region" description="Pro residues" evidence="2">
    <location>
        <begin position="418"/>
        <end position="429"/>
    </location>
</feature>
<feature type="domain" description="VHS" evidence="3">
    <location>
        <begin position="33"/>
        <end position="123"/>
    </location>
</feature>
<dbReference type="PANTHER" id="PTHR15921">
    <property type="entry name" value="PRE-MRNA CLEAVAGE COMPLEX II"/>
    <property type="match status" value="1"/>
</dbReference>
<dbReference type="PANTHER" id="PTHR15921:SF3">
    <property type="entry name" value="PRE-MRNA CLEAVAGE COMPLEX 2 PROTEIN PCF11"/>
    <property type="match status" value="1"/>
</dbReference>
<feature type="region of interest" description="Disordered" evidence="2">
    <location>
        <begin position="635"/>
        <end position="656"/>
    </location>
</feature>
<proteinExistence type="predicted"/>